<reference evidence="2" key="3">
    <citation type="journal article" date="2017" name="Nature">
        <title>Genome sequence of the progenitor of the wheat D genome Aegilops tauschii.</title>
        <authorList>
            <person name="Luo M.C."/>
            <person name="Gu Y.Q."/>
            <person name="Puiu D."/>
            <person name="Wang H."/>
            <person name="Twardziok S.O."/>
            <person name="Deal K.R."/>
            <person name="Huo N."/>
            <person name="Zhu T."/>
            <person name="Wang L."/>
            <person name="Wang Y."/>
            <person name="McGuire P.E."/>
            <person name="Liu S."/>
            <person name="Long H."/>
            <person name="Ramasamy R.K."/>
            <person name="Rodriguez J.C."/>
            <person name="Van S.L."/>
            <person name="Yuan L."/>
            <person name="Wang Z."/>
            <person name="Xia Z."/>
            <person name="Xiao L."/>
            <person name="Anderson O.D."/>
            <person name="Ouyang S."/>
            <person name="Liang Y."/>
            <person name="Zimin A.V."/>
            <person name="Pertea G."/>
            <person name="Qi P."/>
            <person name="Bennetzen J.L."/>
            <person name="Dai X."/>
            <person name="Dawson M.W."/>
            <person name="Muller H.G."/>
            <person name="Kugler K."/>
            <person name="Rivarola-Duarte L."/>
            <person name="Spannagl M."/>
            <person name="Mayer K.F.X."/>
            <person name="Lu F.H."/>
            <person name="Bevan M.W."/>
            <person name="Leroy P."/>
            <person name="Li P."/>
            <person name="You F.M."/>
            <person name="Sun Q."/>
            <person name="Liu Z."/>
            <person name="Lyons E."/>
            <person name="Wicker T."/>
            <person name="Salzberg S.L."/>
            <person name="Devos K.M."/>
            <person name="Dvorak J."/>
        </authorList>
    </citation>
    <scope>NUCLEOTIDE SEQUENCE [LARGE SCALE GENOMIC DNA]</scope>
    <source>
        <strain evidence="2">cv. AL8/78</strain>
    </source>
</reference>
<dbReference type="SMART" id="SM00248">
    <property type="entry name" value="ANK"/>
    <property type="match status" value="2"/>
</dbReference>
<reference evidence="2" key="5">
    <citation type="journal article" date="2021" name="G3 (Bethesda)">
        <title>Aegilops tauschii genome assembly Aet v5.0 features greater sequence contiguity and improved annotation.</title>
        <authorList>
            <person name="Wang L."/>
            <person name="Zhu T."/>
            <person name="Rodriguez J.C."/>
            <person name="Deal K.R."/>
            <person name="Dubcovsky J."/>
            <person name="McGuire P.E."/>
            <person name="Lux T."/>
            <person name="Spannagl M."/>
            <person name="Mayer K.F.X."/>
            <person name="Baldrich P."/>
            <person name="Meyers B.C."/>
            <person name="Huo N."/>
            <person name="Gu Y.Q."/>
            <person name="Zhou H."/>
            <person name="Devos K.M."/>
            <person name="Bennetzen J.L."/>
            <person name="Unver T."/>
            <person name="Budak H."/>
            <person name="Gulick P.J."/>
            <person name="Galiba G."/>
            <person name="Kalapos B."/>
            <person name="Nelson D.R."/>
            <person name="Li P."/>
            <person name="You F.M."/>
            <person name="Luo M.C."/>
            <person name="Dvorak J."/>
        </authorList>
    </citation>
    <scope>NUCLEOTIDE SEQUENCE [LARGE SCALE GENOMIC DNA]</scope>
    <source>
        <strain evidence="2">cv. AL8/78</strain>
    </source>
</reference>
<dbReference type="Gene3D" id="1.25.40.20">
    <property type="entry name" value="Ankyrin repeat-containing domain"/>
    <property type="match status" value="1"/>
</dbReference>
<evidence type="ECO:0000313" key="2">
    <source>
        <dbReference type="EnsemblPlants" id="AET5Gv20026300.8"/>
    </source>
</evidence>
<feature type="repeat" description="ANK" evidence="1">
    <location>
        <begin position="76"/>
        <end position="108"/>
    </location>
</feature>
<dbReference type="Gramene" id="AET5Gv20026300.8">
    <property type="protein sequence ID" value="AET5Gv20026300.8"/>
    <property type="gene ID" value="AET5Gv20026300"/>
</dbReference>
<dbReference type="PROSITE" id="PS50088">
    <property type="entry name" value="ANK_REPEAT"/>
    <property type="match status" value="1"/>
</dbReference>
<reference evidence="3" key="2">
    <citation type="journal article" date="2017" name="Nat. Plants">
        <title>The Aegilops tauschii genome reveals multiple impacts of transposons.</title>
        <authorList>
            <person name="Zhao G."/>
            <person name="Zou C."/>
            <person name="Li K."/>
            <person name="Wang K."/>
            <person name="Li T."/>
            <person name="Gao L."/>
            <person name="Zhang X."/>
            <person name="Wang H."/>
            <person name="Yang Z."/>
            <person name="Liu X."/>
            <person name="Jiang W."/>
            <person name="Mao L."/>
            <person name="Kong X."/>
            <person name="Jiao Y."/>
            <person name="Jia J."/>
        </authorList>
    </citation>
    <scope>NUCLEOTIDE SEQUENCE [LARGE SCALE GENOMIC DNA]</scope>
    <source>
        <strain evidence="3">cv. AL8/78</strain>
    </source>
</reference>
<dbReference type="EnsemblPlants" id="AET5Gv20026300.8">
    <property type="protein sequence ID" value="AET5Gv20026300.8"/>
    <property type="gene ID" value="AET5Gv20026300"/>
</dbReference>
<protein>
    <submittedName>
        <fullName evidence="2">Uncharacterized protein</fullName>
    </submittedName>
</protein>
<name>A0A453JFC6_AEGTS</name>
<dbReference type="PANTHER" id="PTHR46224:SF55">
    <property type="match status" value="1"/>
</dbReference>
<keyword evidence="3" id="KW-1185">Reference proteome</keyword>
<organism evidence="2 3">
    <name type="scientific">Aegilops tauschii subsp. strangulata</name>
    <name type="common">Goatgrass</name>
    <dbReference type="NCBI Taxonomy" id="200361"/>
    <lineage>
        <taxon>Eukaryota</taxon>
        <taxon>Viridiplantae</taxon>
        <taxon>Streptophyta</taxon>
        <taxon>Embryophyta</taxon>
        <taxon>Tracheophyta</taxon>
        <taxon>Spermatophyta</taxon>
        <taxon>Magnoliopsida</taxon>
        <taxon>Liliopsida</taxon>
        <taxon>Poales</taxon>
        <taxon>Poaceae</taxon>
        <taxon>BOP clade</taxon>
        <taxon>Pooideae</taxon>
        <taxon>Triticodae</taxon>
        <taxon>Triticeae</taxon>
        <taxon>Triticinae</taxon>
        <taxon>Aegilops</taxon>
    </lineage>
</organism>
<reference evidence="2" key="4">
    <citation type="submission" date="2019-03" db="UniProtKB">
        <authorList>
            <consortium name="EnsemblPlants"/>
        </authorList>
    </citation>
    <scope>IDENTIFICATION</scope>
</reference>
<dbReference type="PANTHER" id="PTHR46224">
    <property type="entry name" value="ANKYRIN REPEAT FAMILY PROTEIN"/>
    <property type="match status" value="1"/>
</dbReference>
<evidence type="ECO:0000313" key="3">
    <source>
        <dbReference type="Proteomes" id="UP000015105"/>
    </source>
</evidence>
<dbReference type="Pfam" id="PF12796">
    <property type="entry name" value="Ank_2"/>
    <property type="match status" value="1"/>
</dbReference>
<evidence type="ECO:0000256" key="1">
    <source>
        <dbReference type="PROSITE-ProRule" id="PRU00023"/>
    </source>
</evidence>
<dbReference type="PROSITE" id="PS50297">
    <property type="entry name" value="ANK_REP_REGION"/>
    <property type="match status" value="1"/>
</dbReference>
<sequence>MEARLICAAHDGSVRKIKKIAKELDVHGHGIPVTVANTTYMGMNALDAAGGHGSLPVYRYLVEEVKMDVGNPDTAQGFTPLEYAVQNGHLPAIRYLVDHGADLHQERSTLTLLHTAAVHGAV</sequence>
<dbReference type="InterPro" id="IPR036770">
    <property type="entry name" value="Ankyrin_rpt-contain_sf"/>
</dbReference>
<proteinExistence type="predicted"/>
<keyword evidence="1" id="KW-0040">ANK repeat</keyword>
<dbReference type="InterPro" id="IPR002110">
    <property type="entry name" value="Ankyrin_rpt"/>
</dbReference>
<reference evidence="3" key="1">
    <citation type="journal article" date="2014" name="Science">
        <title>Ancient hybridizations among the ancestral genomes of bread wheat.</title>
        <authorList>
            <consortium name="International Wheat Genome Sequencing Consortium,"/>
            <person name="Marcussen T."/>
            <person name="Sandve S.R."/>
            <person name="Heier L."/>
            <person name="Spannagl M."/>
            <person name="Pfeifer M."/>
            <person name="Jakobsen K.S."/>
            <person name="Wulff B.B."/>
            <person name="Steuernagel B."/>
            <person name="Mayer K.F."/>
            <person name="Olsen O.A."/>
        </authorList>
    </citation>
    <scope>NUCLEOTIDE SEQUENCE [LARGE SCALE GENOMIC DNA]</scope>
    <source>
        <strain evidence="3">cv. AL8/78</strain>
    </source>
</reference>
<accession>A0A453JFC6</accession>
<dbReference type="Proteomes" id="UP000015105">
    <property type="component" value="Chromosome 5D"/>
</dbReference>
<dbReference type="SUPFAM" id="SSF48403">
    <property type="entry name" value="Ankyrin repeat"/>
    <property type="match status" value="1"/>
</dbReference>
<dbReference type="InterPro" id="IPR051616">
    <property type="entry name" value="Cul2-RING_E3_ligase_SR"/>
</dbReference>
<dbReference type="AlphaFoldDB" id="A0A453JFC6"/>